<name>E9I0V4_DAPPU</name>
<dbReference type="InParanoid" id="E9I0V4"/>
<protein>
    <submittedName>
        <fullName evidence="1">Uncharacterized protein</fullName>
    </submittedName>
</protein>
<proteinExistence type="predicted"/>
<evidence type="ECO:0000313" key="2">
    <source>
        <dbReference type="Proteomes" id="UP000000305"/>
    </source>
</evidence>
<reference evidence="1 2" key="1">
    <citation type="journal article" date="2011" name="Science">
        <title>The ecoresponsive genome of Daphnia pulex.</title>
        <authorList>
            <person name="Colbourne J.K."/>
            <person name="Pfrender M.E."/>
            <person name="Gilbert D."/>
            <person name="Thomas W.K."/>
            <person name="Tucker A."/>
            <person name="Oakley T.H."/>
            <person name="Tokishita S."/>
            <person name="Aerts A."/>
            <person name="Arnold G.J."/>
            <person name="Basu M.K."/>
            <person name="Bauer D.J."/>
            <person name="Caceres C.E."/>
            <person name="Carmel L."/>
            <person name="Casola C."/>
            <person name="Choi J.H."/>
            <person name="Detter J.C."/>
            <person name="Dong Q."/>
            <person name="Dusheyko S."/>
            <person name="Eads B.D."/>
            <person name="Frohlich T."/>
            <person name="Geiler-Samerotte K.A."/>
            <person name="Gerlach D."/>
            <person name="Hatcher P."/>
            <person name="Jogdeo S."/>
            <person name="Krijgsveld J."/>
            <person name="Kriventseva E.V."/>
            <person name="Kultz D."/>
            <person name="Laforsch C."/>
            <person name="Lindquist E."/>
            <person name="Lopez J."/>
            <person name="Manak J.R."/>
            <person name="Muller J."/>
            <person name="Pangilinan J."/>
            <person name="Patwardhan R.P."/>
            <person name="Pitluck S."/>
            <person name="Pritham E.J."/>
            <person name="Rechtsteiner A."/>
            <person name="Rho M."/>
            <person name="Rogozin I.B."/>
            <person name="Sakarya O."/>
            <person name="Salamov A."/>
            <person name="Schaack S."/>
            <person name="Shapiro H."/>
            <person name="Shiga Y."/>
            <person name="Skalitzky C."/>
            <person name="Smith Z."/>
            <person name="Souvorov A."/>
            <person name="Sung W."/>
            <person name="Tang Z."/>
            <person name="Tsuchiya D."/>
            <person name="Tu H."/>
            <person name="Vos H."/>
            <person name="Wang M."/>
            <person name="Wolf Y.I."/>
            <person name="Yamagata H."/>
            <person name="Yamada T."/>
            <person name="Ye Y."/>
            <person name="Shaw J.R."/>
            <person name="Andrews J."/>
            <person name="Crease T.J."/>
            <person name="Tang H."/>
            <person name="Lucas S.M."/>
            <person name="Robertson H.M."/>
            <person name="Bork P."/>
            <person name="Koonin E.V."/>
            <person name="Zdobnov E.M."/>
            <person name="Grigoriev I.V."/>
            <person name="Lynch M."/>
            <person name="Boore J.L."/>
        </authorList>
    </citation>
    <scope>NUCLEOTIDE SEQUENCE [LARGE SCALE GENOMIC DNA]</scope>
</reference>
<dbReference type="EMBL" id="GL733635">
    <property type="protein sequence ID" value="EFX62377.1"/>
    <property type="molecule type" value="Genomic_DNA"/>
</dbReference>
<gene>
    <name evidence="1" type="ORF">DAPPUDRAFT_337045</name>
</gene>
<dbReference type="HOGENOM" id="CLU_2123494_0_0_1"/>
<dbReference type="AlphaFoldDB" id="E9I0V4"/>
<dbReference type="Proteomes" id="UP000000305">
    <property type="component" value="Unassembled WGS sequence"/>
</dbReference>
<dbReference type="KEGG" id="dpx:DAPPUDRAFT_337045"/>
<accession>E9I0V4</accession>
<sequence length="114" mass="12316">MNPLIDIEAISQEIEGKDQTTFFVPDDDVIIETSSLAANTNSTSGQLQMDPAPPVVLFLRKSKFSKEITNTVAAVVPVSLPDPVVVAVPELETSGFVPVKVQEDLDFDPEQSTD</sequence>
<keyword evidence="2" id="KW-1185">Reference proteome</keyword>
<organism evidence="1 2">
    <name type="scientific">Daphnia pulex</name>
    <name type="common">Water flea</name>
    <dbReference type="NCBI Taxonomy" id="6669"/>
    <lineage>
        <taxon>Eukaryota</taxon>
        <taxon>Metazoa</taxon>
        <taxon>Ecdysozoa</taxon>
        <taxon>Arthropoda</taxon>
        <taxon>Crustacea</taxon>
        <taxon>Branchiopoda</taxon>
        <taxon>Diplostraca</taxon>
        <taxon>Cladocera</taxon>
        <taxon>Anomopoda</taxon>
        <taxon>Daphniidae</taxon>
        <taxon>Daphnia</taxon>
    </lineage>
</organism>
<evidence type="ECO:0000313" key="1">
    <source>
        <dbReference type="EMBL" id="EFX62377.1"/>
    </source>
</evidence>